<sequence length="435" mass="46957">MGPQSPAECNMPKMLKLVIKKPRKKQLETAGVQALQGGTKAATERRKSRFSRICDKARSFVDCIMAVVLKDIVQHGGTCCTCRSSSPRLLSPSPDHHLPLPSTPNNDDEDDEHKSSQPRQSAEARRRRPETAHLRRLAPSPPRPTLLDRLRSPRCPLRPTSRDATTSSTARSNVGNQTESSQRRRICVVSRPLRLVPLSSTASAPLAALYARPPATPPQAQQLAATSETRRRAARDGASASSRALSASSHSPRPPPLPSLPSTPDLPRRHHELNSSQQRRKPDGEQPETAHLRRLVLSPPPPALLDPDRLPLTLMASLDNHDELNSWPQRRSAGTRRRAARDGAVASSRALSVSCQLSSTTTSSCSPVRANPTTTNAANTRNGKVKDGDGATASSRAPSVASLLSPTPTSSAFPATLVERTPPAAMHAQLDPRGR</sequence>
<feature type="region of interest" description="Disordered" evidence="1">
    <location>
        <begin position="359"/>
        <end position="435"/>
    </location>
</feature>
<dbReference type="AlphaFoldDB" id="A0A5C2RWW8"/>
<evidence type="ECO:0000256" key="1">
    <source>
        <dbReference type="SAM" id="MobiDB-lite"/>
    </source>
</evidence>
<protein>
    <submittedName>
        <fullName evidence="2">Uncharacterized protein</fullName>
    </submittedName>
</protein>
<proteinExistence type="predicted"/>
<feature type="region of interest" description="Disordered" evidence="1">
    <location>
        <begin position="211"/>
        <end position="308"/>
    </location>
</feature>
<feature type="compositionally biased region" description="Basic and acidic residues" evidence="1">
    <location>
        <begin position="280"/>
        <end position="291"/>
    </location>
</feature>
<organism evidence="2 3">
    <name type="scientific">Lentinus tigrinus ALCF2SS1-6</name>
    <dbReference type="NCBI Taxonomy" id="1328759"/>
    <lineage>
        <taxon>Eukaryota</taxon>
        <taxon>Fungi</taxon>
        <taxon>Dikarya</taxon>
        <taxon>Basidiomycota</taxon>
        <taxon>Agaricomycotina</taxon>
        <taxon>Agaricomycetes</taxon>
        <taxon>Polyporales</taxon>
        <taxon>Polyporaceae</taxon>
        <taxon>Lentinus</taxon>
    </lineage>
</organism>
<keyword evidence="3" id="KW-1185">Reference proteome</keyword>
<evidence type="ECO:0000313" key="2">
    <source>
        <dbReference type="EMBL" id="RPD55066.1"/>
    </source>
</evidence>
<feature type="compositionally biased region" description="Low complexity" evidence="1">
    <location>
        <begin position="83"/>
        <end position="104"/>
    </location>
</feature>
<name>A0A5C2RWW8_9APHY</name>
<feature type="compositionally biased region" description="Low complexity" evidence="1">
    <location>
        <begin position="211"/>
        <end position="227"/>
    </location>
</feature>
<gene>
    <name evidence="2" type="ORF">L227DRAFT_566939</name>
</gene>
<feature type="compositionally biased region" description="Low complexity" evidence="1">
    <location>
        <begin position="162"/>
        <end position="172"/>
    </location>
</feature>
<feature type="compositionally biased region" description="Pro residues" evidence="1">
    <location>
        <begin position="252"/>
        <end position="261"/>
    </location>
</feature>
<evidence type="ECO:0000313" key="3">
    <source>
        <dbReference type="Proteomes" id="UP000313359"/>
    </source>
</evidence>
<feature type="region of interest" description="Disordered" evidence="1">
    <location>
        <begin position="324"/>
        <end position="345"/>
    </location>
</feature>
<accession>A0A5C2RWW8</accession>
<feature type="region of interest" description="Disordered" evidence="1">
    <location>
        <begin position="83"/>
        <end position="185"/>
    </location>
</feature>
<reference evidence="2" key="1">
    <citation type="journal article" date="2018" name="Genome Biol. Evol.">
        <title>Genomics and development of Lentinus tigrinus, a white-rot wood-decaying mushroom with dimorphic fruiting bodies.</title>
        <authorList>
            <person name="Wu B."/>
            <person name="Xu Z."/>
            <person name="Knudson A."/>
            <person name="Carlson A."/>
            <person name="Chen N."/>
            <person name="Kovaka S."/>
            <person name="LaButti K."/>
            <person name="Lipzen A."/>
            <person name="Pennachio C."/>
            <person name="Riley R."/>
            <person name="Schakwitz W."/>
            <person name="Umezawa K."/>
            <person name="Ohm R.A."/>
            <person name="Grigoriev I.V."/>
            <person name="Nagy L.G."/>
            <person name="Gibbons J."/>
            <person name="Hibbett D."/>
        </authorList>
    </citation>
    <scope>NUCLEOTIDE SEQUENCE [LARGE SCALE GENOMIC DNA]</scope>
    <source>
        <strain evidence="2">ALCF2SS1-6</strain>
    </source>
</reference>
<dbReference type="EMBL" id="ML122299">
    <property type="protein sequence ID" value="RPD55066.1"/>
    <property type="molecule type" value="Genomic_DNA"/>
</dbReference>
<feature type="compositionally biased region" description="Polar residues" evidence="1">
    <location>
        <begin position="392"/>
        <end position="413"/>
    </location>
</feature>
<feature type="compositionally biased region" description="Low complexity" evidence="1">
    <location>
        <begin position="236"/>
        <end position="251"/>
    </location>
</feature>
<dbReference type="Proteomes" id="UP000313359">
    <property type="component" value="Unassembled WGS sequence"/>
</dbReference>
<feature type="compositionally biased region" description="Low complexity" evidence="1">
    <location>
        <begin position="359"/>
        <end position="382"/>
    </location>
</feature>